<gene>
    <name evidence="1" type="ORF">BC624_10642</name>
    <name evidence="2" type="ORF">SAMN05443373_11080</name>
</gene>
<reference evidence="2" key="2">
    <citation type="submission" date="2016-11" db="EMBL/GenBank/DDBJ databases">
        <authorList>
            <person name="Jaros S."/>
            <person name="Januszkiewicz K."/>
            <person name="Wedrychowicz H."/>
        </authorList>
    </citation>
    <scope>NUCLEOTIDE SEQUENCE [LARGE SCALE GENOMIC DNA]</scope>
    <source>
        <strain evidence="2">DSM 19729</strain>
    </source>
</reference>
<dbReference type="Proteomes" id="UP000237771">
    <property type="component" value="Unassembled WGS sequence"/>
</dbReference>
<dbReference type="EMBL" id="PVUB01000006">
    <property type="protein sequence ID" value="PRZ22794.1"/>
    <property type="molecule type" value="Genomic_DNA"/>
</dbReference>
<proteinExistence type="predicted"/>
<sequence>MKKLYLSVFFMAWAVTTPYAQEKQRKVLLEQIAGLKVYINYAQEGYSIAKKGLGIAADLKKGELRLHTDYLSSLKSINPEIKKYSRLVEIIVLQWKLVENHKRVLGQLEQADLFHGSELAYIKRVFERLLDGCSKTMEELIAVTTDGQFVMKDDERIKRIDALYFTMKENYMFSQSFNKQAKILRLSRAKDNKDVQTSRGLHELIKE</sequence>
<protein>
    <recommendedName>
        <fullName evidence="5">TerB family tellurite resistance protein</fullName>
    </recommendedName>
</protein>
<evidence type="ECO:0000313" key="3">
    <source>
        <dbReference type="Proteomes" id="UP000184384"/>
    </source>
</evidence>
<evidence type="ECO:0000313" key="2">
    <source>
        <dbReference type="EMBL" id="SHH28281.1"/>
    </source>
</evidence>
<dbReference type="EMBL" id="FQWO01000010">
    <property type="protein sequence ID" value="SHH28281.1"/>
    <property type="molecule type" value="Genomic_DNA"/>
</dbReference>
<name>A0A1M5RQ71_9FLAO</name>
<evidence type="ECO:0000313" key="4">
    <source>
        <dbReference type="Proteomes" id="UP000237771"/>
    </source>
</evidence>
<reference evidence="3" key="1">
    <citation type="submission" date="2016-11" db="EMBL/GenBank/DDBJ databases">
        <authorList>
            <person name="Varghese N."/>
            <person name="Submissions S."/>
        </authorList>
    </citation>
    <scope>NUCLEOTIDE SEQUENCE [LARGE SCALE GENOMIC DNA]</scope>
    <source>
        <strain evidence="3">DSM 19729</strain>
    </source>
</reference>
<reference evidence="1 4" key="3">
    <citation type="submission" date="2018-03" db="EMBL/GenBank/DDBJ databases">
        <title>Genomic Encyclopedia of Archaeal and Bacterial Type Strains, Phase II (KMG-II): from individual species to whole genera.</title>
        <authorList>
            <person name="Goeker M."/>
        </authorList>
    </citation>
    <scope>NUCLEOTIDE SEQUENCE [LARGE SCALE GENOMIC DNA]</scope>
    <source>
        <strain evidence="1 4">DSM 17797</strain>
    </source>
</reference>
<dbReference type="OrthoDB" id="673795at2"/>
<dbReference type="STRING" id="280093.SAMN05443373_11080"/>
<dbReference type="AlphaFoldDB" id="A0A1M5RQ71"/>
<keyword evidence="4" id="KW-1185">Reference proteome</keyword>
<dbReference type="RefSeq" id="WP_072944996.1">
    <property type="nucleotide sequence ID" value="NZ_FQWO01000010.1"/>
</dbReference>
<accession>A0A1M5RQ71</accession>
<organism evidence="2 3">
    <name type="scientific">Flavobacterium granuli</name>
    <dbReference type="NCBI Taxonomy" id="280093"/>
    <lineage>
        <taxon>Bacteria</taxon>
        <taxon>Pseudomonadati</taxon>
        <taxon>Bacteroidota</taxon>
        <taxon>Flavobacteriia</taxon>
        <taxon>Flavobacteriales</taxon>
        <taxon>Flavobacteriaceae</taxon>
        <taxon>Flavobacterium</taxon>
    </lineage>
</organism>
<evidence type="ECO:0008006" key="5">
    <source>
        <dbReference type="Google" id="ProtNLM"/>
    </source>
</evidence>
<dbReference type="Proteomes" id="UP000184384">
    <property type="component" value="Unassembled WGS sequence"/>
</dbReference>
<evidence type="ECO:0000313" key="1">
    <source>
        <dbReference type="EMBL" id="PRZ22794.1"/>
    </source>
</evidence>